<dbReference type="GO" id="GO:0003700">
    <property type="term" value="F:DNA-binding transcription factor activity"/>
    <property type="evidence" value="ECO:0007669"/>
    <property type="project" value="InterPro"/>
</dbReference>
<reference evidence="4 5" key="1">
    <citation type="submission" date="2017-10" db="EMBL/GenBank/DDBJ databases">
        <title>Bifidobacterium genomics.</title>
        <authorList>
            <person name="Lugli G.A."/>
            <person name="Milani C."/>
            <person name="Mancabelli L."/>
        </authorList>
    </citation>
    <scope>NUCLEOTIDE SEQUENCE [LARGE SCALE GENOMIC DNA]</scope>
    <source>
        <strain evidence="4 5">1542B</strain>
    </source>
</reference>
<dbReference type="Pfam" id="PF13411">
    <property type="entry name" value="MerR_1"/>
    <property type="match status" value="1"/>
</dbReference>
<dbReference type="Gene3D" id="1.10.1660.10">
    <property type="match status" value="1"/>
</dbReference>
<dbReference type="PANTHER" id="PTHR30204">
    <property type="entry name" value="REDOX-CYCLING DRUG-SENSING TRANSCRIPTIONAL ACTIVATOR SOXR"/>
    <property type="match status" value="1"/>
</dbReference>
<dbReference type="Proteomes" id="UP000233727">
    <property type="component" value="Unassembled WGS sequence"/>
</dbReference>
<feature type="domain" description="HTH merR-type" evidence="3">
    <location>
        <begin position="41"/>
        <end position="109"/>
    </location>
</feature>
<evidence type="ECO:0000313" key="4">
    <source>
        <dbReference type="EMBL" id="PKU92318.1"/>
    </source>
</evidence>
<feature type="region of interest" description="Disordered" evidence="2">
    <location>
        <begin position="165"/>
        <end position="215"/>
    </location>
</feature>
<dbReference type="InterPro" id="IPR000551">
    <property type="entry name" value="MerR-type_HTH_dom"/>
</dbReference>
<dbReference type="GO" id="GO:0003677">
    <property type="term" value="F:DNA binding"/>
    <property type="evidence" value="ECO:0007669"/>
    <property type="project" value="UniProtKB-KW"/>
</dbReference>
<comment type="caution">
    <text evidence="4">The sequence shown here is derived from an EMBL/GenBank/DDBJ whole genome shotgun (WGS) entry which is preliminary data.</text>
</comment>
<evidence type="ECO:0000259" key="3">
    <source>
        <dbReference type="PROSITE" id="PS50937"/>
    </source>
</evidence>
<evidence type="ECO:0000313" key="5">
    <source>
        <dbReference type="Proteomes" id="UP000233727"/>
    </source>
</evidence>
<dbReference type="EMBL" id="PCGY01000012">
    <property type="protein sequence ID" value="PKU92318.1"/>
    <property type="molecule type" value="Genomic_DNA"/>
</dbReference>
<sequence>MSSGRPDAHVDAMTGAAVTDRVGRSLSSSFTDAYGPDDEPAYSISQVAQIMGVAPSALRYYDHEGLPPHVERINGVRVFRNKDFPWLRVLQCLKNTGMPIRRIKEYAQLCEEGDASLEQRYELIKAQRQAVLDQIEQLKFYLRELDFKDWYYRTAIAAGTESAVHVDEAPDMEPDRIPDPQEATGSEAAVGCKDDDCDSGNGDDIRPHVPNPADT</sequence>
<dbReference type="PANTHER" id="PTHR30204:SF82">
    <property type="entry name" value="TRANSCRIPTIONAL REGULATOR, MERR FAMILY"/>
    <property type="match status" value="1"/>
</dbReference>
<evidence type="ECO:0000256" key="2">
    <source>
        <dbReference type="SAM" id="MobiDB-lite"/>
    </source>
</evidence>
<dbReference type="SMART" id="SM00422">
    <property type="entry name" value="HTH_MERR"/>
    <property type="match status" value="1"/>
</dbReference>
<proteinExistence type="predicted"/>
<dbReference type="AlphaFoldDB" id="A0A2N3QKV6"/>
<gene>
    <name evidence="4" type="ORF">CQR47_0914</name>
</gene>
<dbReference type="PROSITE" id="PS50937">
    <property type="entry name" value="HTH_MERR_2"/>
    <property type="match status" value="1"/>
</dbReference>
<dbReference type="CDD" id="cd01109">
    <property type="entry name" value="HTH_YyaN"/>
    <property type="match status" value="1"/>
</dbReference>
<keyword evidence="1" id="KW-0238">DNA-binding</keyword>
<evidence type="ECO:0000256" key="1">
    <source>
        <dbReference type="ARBA" id="ARBA00023125"/>
    </source>
</evidence>
<feature type="compositionally biased region" description="Basic and acidic residues" evidence="2">
    <location>
        <begin position="165"/>
        <end position="179"/>
    </location>
</feature>
<name>A0A2N3QKV6_9BIFI</name>
<organism evidence="4 5">
    <name type="scientific">Bifidobacterium thermophilum</name>
    <dbReference type="NCBI Taxonomy" id="33905"/>
    <lineage>
        <taxon>Bacteria</taxon>
        <taxon>Bacillati</taxon>
        <taxon>Actinomycetota</taxon>
        <taxon>Actinomycetes</taxon>
        <taxon>Bifidobacteriales</taxon>
        <taxon>Bifidobacteriaceae</taxon>
        <taxon>Bifidobacterium</taxon>
    </lineage>
</organism>
<accession>A0A2N3QKV6</accession>
<dbReference type="RefSeq" id="WP_218971667.1">
    <property type="nucleotide sequence ID" value="NZ_PCGY01000012.1"/>
</dbReference>
<protein>
    <submittedName>
        <fullName evidence="4">MerR family transcriptional regulator</fullName>
    </submittedName>
</protein>
<dbReference type="SUPFAM" id="SSF46955">
    <property type="entry name" value="Putative DNA-binding domain"/>
    <property type="match status" value="1"/>
</dbReference>
<dbReference type="InterPro" id="IPR009061">
    <property type="entry name" value="DNA-bd_dom_put_sf"/>
</dbReference>
<dbReference type="InterPro" id="IPR047057">
    <property type="entry name" value="MerR_fam"/>
</dbReference>